<evidence type="ECO:0000313" key="1">
    <source>
        <dbReference type="EMBL" id="KAJ0020205.1"/>
    </source>
</evidence>
<name>A0ACC0XLV5_9ROSI</name>
<dbReference type="EMBL" id="CM047746">
    <property type="protein sequence ID" value="KAJ0020205.1"/>
    <property type="molecule type" value="Genomic_DNA"/>
</dbReference>
<dbReference type="Proteomes" id="UP001163603">
    <property type="component" value="Chromosome 11"/>
</dbReference>
<evidence type="ECO:0000313" key="2">
    <source>
        <dbReference type="Proteomes" id="UP001163603"/>
    </source>
</evidence>
<accession>A0ACC0XLV5</accession>
<sequence>MDQIWVSSSYDFWHQNLYGGYATLIALLIILFYHLFKFSVLYSPSRFRVKSRNISSPSSPSPSPSSSPFSSINVASQSSISEIVSDADLKFLMDNLEEKLNQNEKWENVIDKRNNLVSYNARCCRPKDAPLKYLSVTVFENCSPEVLRDFYMDNDYRMQWDRTVVDHKQLQVDRTNGTEIGRTIKKFPLMTPREYILAWRIWKGSDETFYCFVKECEHPLAPPQRKYVRVTYFRSGWLPGRNACAIKMFHQEDAGLNVEMAKLAFAKGIWSFVCKMDNSLRKYTVNSHPQTTPVSAVSLIQKVPVGLEATSSPQCQEAVPVPGYTGEAKEKKLSRRPSKKLVAKGLLLLGGAICLSRGHTTLGAKVAMAYILTKLHKRGASSSQSGQG</sequence>
<proteinExistence type="predicted"/>
<keyword evidence="2" id="KW-1185">Reference proteome</keyword>
<reference evidence="2" key="1">
    <citation type="journal article" date="2023" name="G3 (Bethesda)">
        <title>Genome assembly and association tests identify interacting loci associated with vigor, precocity, and sex in interspecific pistachio rootstocks.</title>
        <authorList>
            <person name="Palmer W."/>
            <person name="Jacygrad E."/>
            <person name="Sagayaradj S."/>
            <person name="Cavanaugh K."/>
            <person name="Han R."/>
            <person name="Bertier L."/>
            <person name="Beede B."/>
            <person name="Kafkas S."/>
            <person name="Golino D."/>
            <person name="Preece J."/>
            <person name="Michelmore R."/>
        </authorList>
    </citation>
    <scope>NUCLEOTIDE SEQUENCE [LARGE SCALE GENOMIC DNA]</scope>
</reference>
<organism evidence="1 2">
    <name type="scientific">Pistacia integerrima</name>
    <dbReference type="NCBI Taxonomy" id="434235"/>
    <lineage>
        <taxon>Eukaryota</taxon>
        <taxon>Viridiplantae</taxon>
        <taxon>Streptophyta</taxon>
        <taxon>Embryophyta</taxon>
        <taxon>Tracheophyta</taxon>
        <taxon>Spermatophyta</taxon>
        <taxon>Magnoliopsida</taxon>
        <taxon>eudicotyledons</taxon>
        <taxon>Gunneridae</taxon>
        <taxon>Pentapetalae</taxon>
        <taxon>rosids</taxon>
        <taxon>malvids</taxon>
        <taxon>Sapindales</taxon>
        <taxon>Anacardiaceae</taxon>
        <taxon>Pistacia</taxon>
    </lineage>
</organism>
<comment type="caution">
    <text evidence="1">The sequence shown here is derived from an EMBL/GenBank/DDBJ whole genome shotgun (WGS) entry which is preliminary data.</text>
</comment>
<gene>
    <name evidence="1" type="ORF">Pint_32422</name>
</gene>
<protein>
    <submittedName>
        <fullName evidence="1">Uncharacterized protein</fullName>
    </submittedName>
</protein>